<dbReference type="CDD" id="cd00010">
    <property type="entry name" value="AAI_LTSS"/>
    <property type="match status" value="1"/>
</dbReference>
<keyword evidence="7" id="KW-1185">Reference proteome</keyword>
<accession>A0ABR2LQF7</accession>
<protein>
    <recommendedName>
        <fullName evidence="5">Bifunctional inhibitor/plant lipid transfer protein/seed storage helical domain-containing protein</fullName>
    </recommendedName>
</protein>
<evidence type="ECO:0000256" key="3">
    <source>
        <dbReference type="ARBA" id="ARBA00023157"/>
    </source>
</evidence>
<proteinExistence type="inferred from homology"/>
<dbReference type="InterPro" id="IPR036312">
    <property type="entry name" value="Bifun_inhib/LTP/seed_sf"/>
</dbReference>
<organism evidence="6 7">
    <name type="scientific">Platanthera guangdongensis</name>
    <dbReference type="NCBI Taxonomy" id="2320717"/>
    <lineage>
        <taxon>Eukaryota</taxon>
        <taxon>Viridiplantae</taxon>
        <taxon>Streptophyta</taxon>
        <taxon>Embryophyta</taxon>
        <taxon>Tracheophyta</taxon>
        <taxon>Spermatophyta</taxon>
        <taxon>Magnoliopsida</taxon>
        <taxon>Liliopsida</taxon>
        <taxon>Asparagales</taxon>
        <taxon>Orchidaceae</taxon>
        <taxon>Orchidoideae</taxon>
        <taxon>Orchideae</taxon>
        <taxon>Orchidinae</taxon>
        <taxon>Platanthera</taxon>
    </lineage>
</organism>
<sequence length="120" mass="13159">MVLGFTYVQGSSPAPTPDCCSGLKSVLSTNPKCLCVLVKDNDDPQLGVKINLTRALILSDSCRAAANISHCPAIYTFLPQTAANNQCRKELDPFVVAIYSRGHQKIEGFEISFSLQRQRR</sequence>
<evidence type="ECO:0000313" key="7">
    <source>
        <dbReference type="Proteomes" id="UP001412067"/>
    </source>
</evidence>
<dbReference type="InterPro" id="IPR043325">
    <property type="entry name" value="LTSS"/>
</dbReference>
<evidence type="ECO:0000259" key="5">
    <source>
        <dbReference type="Pfam" id="PF14368"/>
    </source>
</evidence>
<dbReference type="SUPFAM" id="SSF47699">
    <property type="entry name" value="Bifunctional inhibitor/lipid-transfer protein/seed storage 2S albumin"/>
    <property type="match status" value="1"/>
</dbReference>
<feature type="domain" description="Bifunctional inhibitor/plant lipid transfer protein/seed storage helical" evidence="5">
    <location>
        <begin position="7"/>
        <end position="71"/>
    </location>
</feature>
<keyword evidence="4" id="KW-0325">Glycoprotein</keyword>
<evidence type="ECO:0000256" key="4">
    <source>
        <dbReference type="ARBA" id="ARBA00023180"/>
    </source>
</evidence>
<name>A0ABR2LQF7_9ASPA</name>
<comment type="caution">
    <text evidence="6">The sequence shown here is derived from an EMBL/GenBank/DDBJ whole genome shotgun (WGS) entry which is preliminary data.</text>
</comment>
<dbReference type="Pfam" id="PF14368">
    <property type="entry name" value="LTP_2"/>
    <property type="match status" value="1"/>
</dbReference>
<gene>
    <name evidence="6" type="ORF">KSP40_PGU002145</name>
</gene>
<dbReference type="InterPro" id="IPR016140">
    <property type="entry name" value="Bifunc_inhib/LTP/seed_store"/>
</dbReference>
<dbReference type="PANTHER" id="PTHR33044">
    <property type="entry name" value="BIFUNCTIONAL INHIBITOR/LIPID-TRANSFER PROTEIN/SEED STORAGE 2S ALBUMIN SUPERFAMILY PROTEIN-RELATED"/>
    <property type="match status" value="1"/>
</dbReference>
<evidence type="ECO:0000256" key="1">
    <source>
        <dbReference type="ARBA" id="ARBA00009748"/>
    </source>
</evidence>
<keyword evidence="3" id="KW-1015">Disulfide bond</keyword>
<reference evidence="6 7" key="1">
    <citation type="journal article" date="2022" name="Nat. Plants">
        <title>Genomes of leafy and leafless Platanthera orchids illuminate the evolution of mycoheterotrophy.</title>
        <authorList>
            <person name="Li M.H."/>
            <person name="Liu K.W."/>
            <person name="Li Z."/>
            <person name="Lu H.C."/>
            <person name="Ye Q.L."/>
            <person name="Zhang D."/>
            <person name="Wang J.Y."/>
            <person name="Li Y.F."/>
            <person name="Zhong Z.M."/>
            <person name="Liu X."/>
            <person name="Yu X."/>
            <person name="Liu D.K."/>
            <person name="Tu X.D."/>
            <person name="Liu B."/>
            <person name="Hao Y."/>
            <person name="Liao X.Y."/>
            <person name="Jiang Y.T."/>
            <person name="Sun W.H."/>
            <person name="Chen J."/>
            <person name="Chen Y.Q."/>
            <person name="Ai Y."/>
            <person name="Zhai J.W."/>
            <person name="Wu S.S."/>
            <person name="Zhou Z."/>
            <person name="Hsiao Y.Y."/>
            <person name="Wu W.L."/>
            <person name="Chen Y.Y."/>
            <person name="Lin Y.F."/>
            <person name="Hsu J.L."/>
            <person name="Li C.Y."/>
            <person name="Wang Z.W."/>
            <person name="Zhao X."/>
            <person name="Zhong W.Y."/>
            <person name="Ma X.K."/>
            <person name="Ma L."/>
            <person name="Huang J."/>
            <person name="Chen G.Z."/>
            <person name="Huang M.Z."/>
            <person name="Huang L."/>
            <person name="Peng D.H."/>
            <person name="Luo Y.B."/>
            <person name="Zou S.Q."/>
            <person name="Chen S.P."/>
            <person name="Lan S."/>
            <person name="Tsai W.C."/>
            <person name="Van de Peer Y."/>
            <person name="Liu Z.J."/>
        </authorList>
    </citation>
    <scope>NUCLEOTIDE SEQUENCE [LARGE SCALE GENOMIC DNA]</scope>
    <source>
        <strain evidence="6">Lor288</strain>
    </source>
</reference>
<dbReference type="Gene3D" id="1.10.110.10">
    <property type="entry name" value="Plant lipid-transfer and hydrophobic proteins"/>
    <property type="match status" value="1"/>
</dbReference>
<evidence type="ECO:0000256" key="2">
    <source>
        <dbReference type="ARBA" id="ARBA00022729"/>
    </source>
</evidence>
<dbReference type="EMBL" id="JBBWWR010000017">
    <property type="protein sequence ID" value="KAK8946287.1"/>
    <property type="molecule type" value="Genomic_DNA"/>
</dbReference>
<comment type="similarity">
    <text evidence="1">Belongs to the plant LTP family.</text>
</comment>
<dbReference type="Proteomes" id="UP001412067">
    <property type="component" value="Unassembled WGS sequence"/>
</dbReference>
<evidence type="ECO:0000313" key="6">
    <source>
        <dbReference type="EMBL" id="KAK8946287.1"/>
    </source>
</evidence>
<keyword evidence="2" id="KW-0732">Signal</keyword>